<comment type="caution">
    <text evidence="2">The sequence shown here is derived from an EMBL/GenBank/DDBJ whole genome shotgun (WGS) entry which is preliminary data.</text>
</comment>
<keyword evidence="3" id="KW-1185">Reference proteome</keyword>
<protein>
    <submittedName>
        <fullName evidence="2">Uncharacterized protein</fullName>
    </submittedName>
</protein>
<organism evidence="2 3">
    <name type="scientific">Parasponia andersonii</name>
    <name type="common">Sponia andersonii</name>
    <dbReference type="NCBI Taxonomy" id="3476"/>
    <lineage>
        <taxon>Eukaryota</taxon>
        <taxon>Viridiplantae</taxon>
        <taxon>Streptophyta</taxon>
        <taxon>Embryophyta</taxon>
        <taxon>Tracheophyta</taxon>
        <taxon>Spermatophyta</taxon>
        <taxon>Magnoliopsida</taxon>
        <taxon>eudicotyledons</taxon>
        <taxon>Gunneridae</taxon>
        <taxon>Pentapetalae</taxon>
        <taxon>rosids</taxon>
        <taxon>fabids</taxon>
        <taxon>Rosales</taxon>
        <taxon>Cannabaceae</taxon>
        <taxon>Parasponia</taxon>
    </lineage>
</organism>
<evidence type="ECO:0000313" key="2">
    <source>
        <dbReference type="EMBL" id="PON49755.1"/>
    </source>
</evidence>
<feature type="region of interest" description="Disordered" evidence="1">
    <location>
        <begin position="65"/>
        <end position="89"/>
    </location>
</feature>
<sequence length="130" mass="14565">MAPSKMEECVGSVKEQMVSLLIVQSDIQKLSSLESVVGTLMSKLFLFDRFELALQQLDTLYRVSDHRPSASNPGPRTPTPVSAPPSAVMDRTEGCLDTIRSNLRPRRLEMPVFDGLNPNGYVFCAERFFR</sequence>
<accession>A0A2P5BLS2</accession>
<dbReference type="Proteomes" id="UP000237105">
    <property type="component" value="Unassembled WGS sequence"/>
</dbReference>
<gene>
    <name evidence="2" type="ORF">PanWU01x14_227910</name>
</gene>
<dbReference type="EMBL" id="JXTB01000255">
    <property type="protein sequence ID" value="PON49755.1"/>
    <property type="molecule type" value="Genomic_DNA"/>
</dbReference>
<dbReference type="OrthoDB" id="10597956at2759"/>
<evidence type="ECO:0000256" key="1">
    <source>
        <dbReference type="SAM" id="MobiDB-lite"/>
    </source>
</evidence>
<name>A0A2P5BLS2_PARAD</name>
<evidence type="ECO:0000313" key="3">
    <source>
        <dbReference type="Proteomes" id="UP000237105"/>
    </source>
</evidence>
<dbReference type="AlphaFoldDB" id="A0A2P5BLS2"/>
<reference evidence="3" key="1">
    <citation type="submission" date="2016-06" db="EMBL/GenBank/DDBJ databases">
        <title>Parallel loss of symbiosis genes in relatives of nitrogen-fixing non-legume Parasponia.</title>
        <authorList>
            <person name="Van Velzen R."/>
            <person name="Holmer R."/>
            <person name="Bu F."/>
            <person name="Rutten L."/>
            <person name="Van Zeijl A."/>
            <person name="Liu W."/>
            <person name="Santuari L."/>
            <person name="Cao Q."/>
            <person name="Sharma T."/>
            <person name="Shen D."/>
            <person name="Roswanjaya Y."/>
            <person name="Wardhani T."/>
            <person name="Kalhor M.S."/>
            <person name="Jansen J."/>
            <person name="Van den Hoogen J."/>
            <person name="Gungor B."/>
            <person name="Hartog M."/>
            <person name="Hontelez J."/>
            <person name="Verver J."/>
            <person name="Yang W.-C."/>
            <person name="Schijlen E."/>
            <person name="Repin R."/>
            <person name="Schilthuizen M."/>
            <person name="Schranz E."/>
            <person name="Heidstra R."/>
            <person name="Miyata K."/>
            <person name="Fedorova E."/>
            <person name="Kohlen W."/>
            <person name="Bisseling T."/>
            <person name="Smit S."/>
            <person name="Geurts R."/>
        </authorList>
    </citation>
    <scope>NUCLEOTIDE SEQUENCE [LARGE SCALE GENOMIC DNA]</scope>
    <source>
        <strain evidence="3">cv. WU1-14</strain>
    </source>
</reference>
<proteinExistence type="predicted"/>